<comment type="caution">
    <text evidence="2">The sequence shown here is derived from an EMBL/GenBank/DDBJ whole genome shotgun (WGS) entry which is preliminary data.</text>
</comment>
<evidence type="ECO:0000256" key="1">
    <source>
        <dbReference type="SAM" id="MobiDB-lite"/>
    </source>
</evidence>
<keyword evidence="3" id="KW-1185">Reference proteome</keyword>
<feature type="compositionally biased region" description="Polar residues" evidence="1">
    <location>
        <begin position="446"/>
        <end position="457"/>
    </location>
</feature>
<dbReference type="AlphaFoldDB" id="A0A8H7A5G9"/>
<reference evidence="2" key="1">
    <citation type="submission" date="2020-02" db="EMBL/GenBank/DDBJ databases">
        <authorList>
            <person name="Palmer J.M."/>
        </authorList>
    </citation>
    <scope>NUCLEOTIDE SEQUENCE</scope>
    <source>
        <strain evidence="2">EPUS1.4</strain>
        <tissue evidence="2">Thallus</tissue>
    </source>
</reference>
<protein>
    <submittedName>
        <fullName evidence="2">Uncharacterized protein</fullName>
    </submittedName>
</protein>
<accession>A0A8H7A5G9</accession>
<feature type="region of interest" description="Disordered" evidence="1">
    <location>
        <begin position="426"/>
        <end position="501"/>
    </location>
</feature>
<dbReference type="Proteomes" id="UP000606974">
    <property type="component" value="Unassembled WGS sequence"/>
</dbReference>
<evidence type="ECO:0000313" key="2">
    <source>
        <dbReference type="EMBL" id="KAF7502508.1"/>
    </source>
</evidence>
<dbReference type="EMBL" id="JAACFV010000244">
    <property type="protein sequence ID" value="KAF7502508.1"/>
    <property type="molecule type" value="Genomic_DNA"/>
</dbReference>
<feature type="region of interest" description="Disordered" evidence="1">
    <location>
        <begin position="52"/>
        <end position="87"/>
    </location>
</feature>
<proteinExistence type="predicted"/>
<evidence type="ECO:0000313" key="3">
    <source>
        <dbReference type="Proteomes" id="UP000606974"/>
    </source>
</evidence>
<organism evidence="2 3">
    <name type="scientific">Endocarpon pusillum</name>
    <dbReference type="NCBI Taxonomy" id="364733"/>
    <lineage>
        <taxon>Eukaryota</taxon>
        <taxon>Fungi</taxon>
        <taxon>Dikarya</taxon>
        <taxon>Ascomycota</taxon>
        <taxon>Pezizomycotina</taxon>
        <taxon>Eurotiomycetes</taxon>
        <taxon>Chaetothyriomycetidae</taxon>
        <taxon>Verrucariales</taxon>
        <taxon>Verrucariaceae</taxon>
        <taxon>Endocarpon</taxon>
    </lineage>
</organism>
<name>A0A8H7A5G9_9EURO</name>
<sequence>MPLNLNLAVPGSTAIEKSRAASCEPLNMQTAPQTAHSVSPYISSRSATVSYPQNPSLPLSPTPAGNFRTVPRQRELRGGGRGNWRGRPTYGPYSWRNDIYVGQVSLPLASDLKSFSPWKTDLDLNSRYLAAPKSSMDFFIPKIVHNPPLEAFDFGEQSETCTTWRGLSSVGAEELFTWTNIYHTVSKHRSNNSACPVNLSSVAVEMVQLYEQGPPTGFNWFVSAPNIYQRVERFLSMSVGAPTLQTEELELPVVGHRYTLMPCVRRSEQNLGDGFAGEIVYSASESWLTFDKPSKVFTGIVPFAPPRNIIVKANVIEFLDERVHLEHVIRTKVYLRARGAMYPDDYLTETFTKPCLDHETDQEIAKPRKQVSFADEHDTDSLHSSPDHLRSFFNELSAMTCNPIHDKPSQWSAFASRSRQTVCAASGPFSMPNPFPEAQAGGMMSEESTTGFKSQDVSAVDPGSSQRKRLAKTNSSVSPNLRHPCSEQGGPVSEKTTSNSVTAVVSAEGRITERHVRARNPSCASYRMNSENLEKPFSFYDTDTDIDLDVALGISCLGDGGLEEMPEPDYPKPLVFRNRFDSLSKCSNMDLPTQACDTSTDIESVSQPDDQQTIDHMAFGSMLSTIGLPNFEDIRHLKDFSDSLNQWNWKGWEKEIGITSYSHNESFMPGPCRDDSASATATVLLDGGLGDGGTERKVPIDSYEDPVKNEGAARRDEGFMGYGCLLSPTLSSTTTDRASRYPSKGSWSIEDDTCVLTNATNCVDKTATLYQTVRDQFYEDHRIRQMSSAKNSKSFSTRGKLSSVFSSNSEHPEISHAKQHHMKEKLACHQLERARREGLSSSFPAEKPHVSSSNLVSVDEREPNIGSIAVAVKNSLAVELLGQDAREKAEIRKGILHHQVMDLQKSEPSGNLSSLTYDDIFWSSDGASMDDSWDKGIA</sequence>
<gene>
    <name evidence="2" type="ORF">GJ744_005645</name>
</gene>
<dbReference type="OrthoDB" id="10292835at2759"/>